<dbReference type="PANTHER" id="PTHR33164:SF43">
    <property type="entry name" value="HTH-TYPE TRANSCRIPTIONAL REPRESSOR YETL"/>
    <property type="match status" value="1"/>
</dbReference>
<comment type="caution">
    <text evidence="3">The sequence shown here is derived from an EMBL/GenBank/DDBJ whole genome shotgun (WGS) entry which is preliminary data.</text>
</comment>
<protein>
    <submittedName>
        <fullName evidence="3">MarR family winged helix-turn-helix transcriptional regulator</fullName>
    </submittedName>
</protein>
<dbReference type="RefSeq" id="WP_260220202.1">
    <property type="nucleotide sequence ID" value="NZ_JAJAGO010000011.1"/>
</dbReference>
<evidence type="ECO:0000256" key="1">
    <source>
        <dbReference type="SAM" id="MobiDB-lite"/>
    </source>
</evidence>
<dbReference type="PROSITE" id="PS50995">
    <property type="entry name" value="HTH_MARR_2"/>
    <property type="match status" value="1"/>
</dbReference>
<evidence type="ECO:0000313" key="4">
    <source>
        <dbReference type="Proteomes" id="UP001156389"/>
    </source>
</evidence>
<feature type="domain" description="HTH marR-type" evidence="2">
    <location>
        <begin position="10"/>
        <end position="141"/>
    </location>
</feature>
<organism evidence="3 4">
    <name type="scientific">Streptomyces gossypii</name>
    <dbReference type="NCBI Taxonomy" id="2883101"/>
    <lineage>
        <taxon>Bacteria</taxon>
        <taxon>Bacillati</taxon>
        <taxon>Actinomycetota</taxon>
        <taxon>Actinomycetes</taxon>
        <taxon>Kitasatosporales</taxon>
        <taxon>Streptomycetaceae</taxon>
        <taxon>Streptomyces</taxon>
    </lineage>
</organism>
<accession>A0ABT2JYG5</accession>
<dbReference type="Gene3D" id="1.10.10.10">
    <property type="entry name" value="Winged helix-like DNA-binding domain superfamily/Winged helix DNA-binding domain"/>
    <property type="match status" value="1"/>
</dbReference>
<proteinExistence type="predicted"/>
<dbReference type="InterPro" id="IPR036390">
    <property type="entry name" value="WH_DNA-bd_sf"/>
</dbReference>
<evidence type="ECO:0000313" key="3">
    <source>
        <dbReference type="EMBL" id="MCT2592876.1"/>
    </source>
</evidence>
<dbReference type="SMART" id="SM00347">
    <property type="entry name" value="HTH_MARR"/>
    <property type="match status" value="1"/>
</dbReference>
<dbReference type="PRINTS" id="PR00598">
    <property type="entry name" value="HTHMARR"/>
</dbReference>
<feature type="compositionally biased region" description="Basic residues" evidence="1">
    <location>
        <begin position="159"/>
        <end position="168"/>
    </location>
</feature>
<dbReference type="InterPro" id="IPR036388">
    <property type="entry name" value="WH-like_DNA-bd_sf"/>
</dbReference>
<dbReference type="InterPro" id="IPR000835">
    <property type="entry name" value="HTH_MarR-typ"/>
</dbReference>
<dbReference type="Proteomes" id="UP001156389">
    <property type="component" value="Unassembled WGS sequence"/>
</dbReference>
<keyword evidence="4" id="KW-1185">Reference proteome</keyword>
<dbReference type="SUPFAM" id="SSF46785">
    <property type="entry name" value="Winged helix' DNA-binding domain"/>
    <property type="match status" value="1"/>
</dbReference>
<dbReference type="PANTHER" id="PTHR33164">
    <property type="entry name" value="TRANSCRIPTIONAL REGULATOR, MARR FAMILY"/>
    <property type="match status" value="1"/>
</dbReference>
<dbReference type="EMBL" id="JAJAGO010000011">
    <property type="protein sequence ID" value="MCT2592876.1"/>
    <property type="molecule type" value="Genomic_DNA"/>
</dbReference>
<dbReference type="Pfam" id="PF12802">
    <property type="entry name" value="MarR_2"/>
    <property type="match status" value="1"/>
</dbReference>
<evidence type="ECO:0000259" key="2">
    <source>
        <dbReference type="PROSITE" id="PS50995"/>
    </source>
</evidence>
<gene>
    <name evidence="3" type="ORF">LHJ74_23675</name>
</gene>
<sequence>MTAMARTRTQPDLSFLLDHTSHVLRTRMAAALGEIGLTARMHCVLVHALEEERTQIQLAGLGDMDKTTMVVTVDALEKAGLAERRPSSKDRRARIIAVTEEGERTAARSQQIVDGVHREVLGGLPGEEADVLLRALEHLASGDLSTPAVPACASEKPQSARRARQSGK</sequence>
<name>A0ABT2JYG5_9ACTN</name>
<reference evidence="3 4" key="1">
    <citation type="submission" date="2021-10" db="EMBL/GenBank/DDBJ databases">
        <title>Streptomyces gossypii sp. nov., isolated from soil collected from cotton field.</title>
        <authorList>
            <person name="Ge X."/>
            <person name="Chen X."/>
            <person name="Liu W."/>
        </authorList>
    </citation>
    <scope>NUCLEOTIDE SEQUENCE [LARGE SCALE GENOMIC DNA]</scope>
    <source>
        <strain evidence="3 4">N2-109</strain>
    </source>
</reference>
<feature type="region of interest" description="Disordered" evidence="1">
    <location>
        <begin position="144"/>
        <end position="168"/>
    </location>
</feature>
<dbReference type="InterPro" id="IPR039422">
    <property type="entry name" value="MarR/SlyA-like"/>
</dbReference>